<feature type="region of interest" description="Disordered" evidence="12">
    <location>
        <begin position="618"/>
        <end position="728"/>
    </location>
</feature>
<feature type="transmembrane region" description="Helical" evidence="13">
    <location>
        <begin position="78"/>
        <end position="96"/>
    </location>
</feature>
<dbReference type="KEGG" id="spar:SPRG_00826"/>
<keyword evidence="6" id="KW-0630">Potassium</keyword>
<keyword evidence="7 13" id="KW-1133">Transmembrane helix</keyword>
<comment type="subcellular location">
    <subcellularLocation>
        <location evidence="1">Membrane</location>
        <topology evidence="1">Multi-pass membrane protein</topology>
    </subcellularLocation>
</comment>
<sequence>MTAVRRKHGGASWRSWRQQLIKDRMRGESFQRWAARNMDNSLFASLLDIVQVILGVFVTLLYFQKNWVTWDTSMDGPVLRVVHAVFGTLFLLDYLLRLYAADNMETYAFSPLAMIELVSIPSQFVEVLFSEAQNRDNNILFGAMKCLRPFRCLRCFRLLAFAKTARTRETGMLFFAVLSIIICFGAVQQAMEACFCNDLPGLDPSNCSVVDRNTTGHCQDMEIYNAMYFVVITIATLGYGDIAPKSTYGRIIVIVLIIASTVLLPLQISTLSDVLNRDTEYDKAYTARREQSPHVLICGEVTSGALDFFLRQFLHPNNLNWKDKVVILCPSLPSHNLKRVLLNAAYEQRVMYLQGSAMLDADLKRASAATARLCFVLTNQQARDADRSDTSSNFITISLRRFNKHLPIFVQVLKTDNIRHVHLSGANNIVCLDQLKLGILARSCVLPGVSAFVCSILFAFRPFRGVDRSHVWASDFLRGCSNDVYDVRVPRFLDGLVSFAFLAYVLFQEFGIVPIAMGHNDEYRLFPAKTRVRCDYKVYILSTSPDCSRRVGALSLVLLQKYQTMLDNFDEITRAWNKHSFTSKLATRVQQSSRRLLLTRTTHRTSLVDSSFYSIKSNGRASEADSDASHRSSIVVPCTTETDVPTNGGDGATQDATEPFVSAAPQPTSFQPLPKVIEGDDESSEKMPLPSQPHPAKRLPPLNVANSATPPPDASATQVVVQQDKNTRSNSQLSLDYLSFLSTRVPDDLEDHILLCGMPNMLHDFVAPLRQPNRPQKKFAPVVPIVVLSATPISEKQHASIAHFKHVYFLHGSPLHLNVLTTACAAKSKSVVILSSTNDDDCDDEPDLVDENMIDTDALTLYRFVTEFCETSRHPDMPLPRILIVLNRPSSLRFVKDEHNKEPADEETIEILRAHKRQVLSRSDDPLDSICTPIFASGKVFFPNALDALLGTCDKHGSIIDLMYLFILGEPPRGDEAGRCLDQITIPPTLWGRPYGACFESLLLHHNILCLGLYRPQTHQNSYVYVNPSADVFVTPKDILFVLR</sequence>
<dbReference type="PANTHER" id="PTHR10027:SF10">
    <property type="entry name" value="SLOWPOKE 2, ISOFORM D"/>
    <property type="match status" value="1"/>
</dbReference>
<evidence type="ECO:0000259" key="14">
    <source>
        <dbReference type="PROSITE" id="PS51201"/>
    </source>
</evidence>
<dbReference type="InterPro" id="IPR047871">
    <property type="entry name" value="K_chnl_Slo-like"/>
</dbReference>
<feature type="domain" description="RCK N-terminal" evidence="14">
    <location>
        <begin position="292"/>
        <end position="431"/>
    </location>
</feature>
<dbReference type="Gene3D" id="3.40.50.720">
    <property type="entry name" value="NAD(P)-binding Rossmann-like Domain"/>
    <property type="match status" value="2"/>
</dbReference>
<dbReference type="InterPro" id="IPR005821">
    <property type="entry name" value="Ion_trans_dom"/>
</dbReference>
<keyword evidence="16" id="KW-1185">Reference proteome</keyword>
<evidence type="ECO:0000256" key="11">
    <source>
        <dbReference type="ARBA" id="ARBA00029579"/>
    </source>
</evidence>
<dbReference type="Pfam" id="PF22614">
    <property type="entry name" value="Slo-like_RCK"/>
    <property type="match status" value="2"/>
</dbReference>
<dbReference type="Pfam" id="PF00520">
    <property type="entry name" value="Ion_trans"/>
    <property type="match status" value="1"/>
</dbReference>
<keyword evidence="2" id="KW-0813">Transport</keyword>
<dbReference type="VEuPathDB" id="FungiDB:SPRG_00826"/>
<evidence type="ECO:0000256" key="9">
    <source>
        <dbReference type="ARBA" id="ARBA00023136"/>
    </source>
</evidence>
<evidence type="ECO:0000256" key="8">
    <source>
        <dbReference type="ARBA" id="ARBA00023065"/>
    </source>
</evidence>
<dbReference type="PROSITE" id="PS51201">
    <property type="entry name" value="RCK_N"/>
    <property type="match status" value="1"/>
</dbReference>
<dbReference type="GO" id="GO:0016020">
    <property type="term" value="C:membrane"/>
    <property type="evidence" value="ECO:0007669"/>
    <property type="project" value="UniProtKB-SubCell"/>
</dbReference>
<keyword evidence="10" id="KW-0407">Ion channel</keyword>
<dbReference type="InterPro" id="IPR003148">
    <property type="entry name" value="RCK_N"/>
</dbReference>
<dbReference type="PANTHER" id="PTHR10027">
    <property type="entry name" value="CALCIUM-ACTIVATED POTASSIUM CHANNEL ALPHA CHAIN"/>
    <property type="match status" value="1"/>
</dbReference>
<dbReference type="STRING" id="695850.A0A067CZT5"/>
<dbReference type="InterPro" id="IPR027359">
    <property type="entry name" value="Volt_channel_dom_sf"/>
</dbReference>
<keyword evidence="3" id="KW-0633">Potassium transport</keyword>
<feature type="compositionally biased region" description="Polar residues" evidence="12">
    <location>
        <begin position="715"/>
        <end position="728"/>
    </location>
</feature>
<keyword evidence="5" id="KW-0631">Potassium channel</keyword>
<dbReference type="InterPro" id="IPR036291">
    <property type="entry name" value="NAD(P)-bd_dom_sf"/>
</dbReference>
<dbReference type="GO" id="GO:0005267">
    <property type="term" value="F:potassium channel activity"/>
    <property type="evidence" value="ECO:0007669"/>
    <property type="project" value="UniProtKB-KW"/>
</dbReference>
<feature type="transmembrane region" description="Helical" evidence="13">
    <location>
        <begin position="496"/>
        <end position="517"/>
    </location>
</feature>
<organism evidence="15 16">
    <name type="scientific">Saprolegnia parasitica (strain CBS 223.65)</name>
    <dbReference type="NCBI Taxonomy" id="695850"/>
    <lineage>
        <taxon>Eukaryota</taxon>
        <taxon>Sar</taxon>
        <taxon>Stramenopiles</taxon>
        <taxon>Oomycota</taxon>
        <taxon>Saprolegniomycetes</taxon>
        <taxon>Saprolegniales</taxon>
        <taxon>Saprolegniaceae</taxon>
        <taxon>Saprolegnia</taxon>
    </lineage>
</organism>
<evidence type="ECO:0000313" key="16">
    <source>
        <dbReference type="Proteomes" id="UP000030745"/>
    </source>
</evidence>
<feature type="transmembrane region" description="Helical" evidence="13">
    <location>
        <begin position="247"/>
        <end position="268"/>
    </location>
</feature>
<protein>
    <recommendedName>
        <fullName evidence="11">BK channel</fullName>
    </recommendedName>
</protein>
<dbReference type="PRINTS" id="PR00169">
    <property type="entry name" value="KCHANNEL"/>
</dbReference>
<name>A0A067CZT5_SAPPC</name>
<feature type="transmembrane region" description="Helical" evidence="13">
    <location>
        <begin position="223"/>
        <end position="240"/>
    </location>
</feature>
<reference evidence="15 16" key="1">
    <citation type="journal article" date="2013" name="PLoS Genet.">
        <title>Distinctive expansion of potential virulence genes in the genome of the oomycete fish pathogen Saprolegnia parasitica.</title>
        <authorList>
            <person name="Jiang R.H."/>
            <person name="de Bruijn I."/>
            <person name="Haas B.J."/>
            <person name="Belmonte R."/>
            <person name="Lobach L."/>
            <person name="Christie J."/>
            <person name="van den Ackerveken G."/>
            <person name="Bottin A."/>
            <person name="Bulone V."/>
            <person name="Diaz-Moreno S.M."/>
            <person name="Dumas B."/>
            <person name="Fan L."/>
            <person name="Gaulin E."/>
            <person name="Govers F."/>
            <person name="Grenville-Briggs L.J."/>
            <person name="Horner N.R."/>
            <person name="Levin J.Z."/>
            <person name="Mammella M."/>
            <person name="Meijer H.J."/>
            <person name="Morris P."/>
            <person name="Nusbaum C."/>
            <person name="Oome S."/>
            <person name="Phillips A.J."/>
            <person name="van Rooyen D."/>
            <person name="Rzeszutek E."/>
            <person name="Saraiva M."/>
            <person name="Secombes C.J."/>
            <person name="Seidl M.F."/>
            <person name="Snel B."/>
            <person name="Stassen J.H."/>
            <person name="Sykes S."/>
            <person name="Tripathy S."/>
            <person name="van den Berg H."/>
            <person name="Vega-Arreguin J.C."/>
            <person name="Wawra S."/>
            <person name="Young S.K."/>
            <person name="Zeng Q."/>
            <person name="Dieguez-Uribeondo J."/>
            <person name="Russ C."/>
            <person name="Tyler B.M."/>
            <person name="van West P."/>
        </authorList>
    </citation>
    <scope>NUCLEOTIDE SEQUENCE [LARGE SCALE GENOMIC DNA]</scope>
    <source>
        <strain evidence="15 16">CBS 223.65</strain>
    </source>
</reference>
<feature type="transmembrane region" description="Helical" evidence="13">
    <location>
        <begin position="42"/>
        <end position="63"/>
    </location>
</feature>
<dbReference type="RefSeq" id="XP_012194432.1">
    <property type="nucleotide sequence ID" value="XM_012339042.1"/>
</dbReference>
<evidence type="ECO:0000256" key="5">
    <source>
        <dbReference type="ARBA" id="ARBA00022826"/>
    </source>
</evidence>
<gene>
    <name evidence="15" type="ORF">SPRG_00826</name>
</gene>
<dbReference type="Gene3D" id="1.10.287.70">
    <property type="match status" value="1"/>
</dbReference>
<dbReference type="InterPro" id="IPR003929">
    <property type="entry name" value="K_chnl_BK_asu"/>
</dbReference>
<evidence type="ECO:0000256" key="3">
    <source>
        <dbReference type="ARBA" id="ARBA00022538"/>
    </source>
</evidence>
<feature type="transmembrane region" description="Helical" evidence="13">
    <location>
        <begin position="439"/>
        <end position="460"/>
    </location>
</feature>
<feature type="transmembrane region" description="Helical" evidence="13">
    <location>
        <begin position="172"/>
        <end position="191"/>
    </location>
</feature>
<proteinExistence type="predicted"/>
<evidence type="ECO:0000256" key="10">
    <source>
        <dbReference type="ARBA" id="ARBA00023303"/>
    </source>
</evidence>
<evidence type="ECO:0000256" key="7">
    <source>
        <dbReference type="ARBA" id="ARBA00022989"/>
    </source>
</evidence>
<dbReference type="Proteomes" id="UP000030745">
    <property type="component" value="Unassembled WGS sequence"/>
</dbReference>
<dbReference type="GeneID" id="24123453"/>
<evidence type="ECO:0000256" key="6">
    <source>
        <dbReference type="ARBA" id="ARBA00022958"/>
    </source>
</evidence>
<evidence type="ECO:0000256" key="4">
    <source>
        <dbReference type="ARBA" id="ARBA00022692"/>
    </source>
</evidence>
<dbReference type="SUPFAM" id="SSF81324">
    <property type="entry name" value="Voltage-gated potassium channels"/>
    <property type="match status" value="1"/>
</dbReference>
<evidence type="ECO:0000256" key="1">
    <source>
        <dbReference type="ARBA" id="ARBA00004141"/>
    </source>
</evidence>
<dbReference type="OrthoDB" id="10035564at2759"/>
<evidence type="ECO:0000256" key="12">
    <source>
        <dbReference type="SAM" id="MobiDB-lite"/>
    </source>
</evidence>
<accession>A0A067CZT5</accession>
<dbReference type="AlphaFoldDB" id="A0A067CZT5"/>
<evidence type="ECO:0000256" key="2">
    <source>
        <dbReference type="ARBA" id="ARBA00022448"/>
    </source>
</evidence>
<dbReference type="Pfam" id="PF03493">
    <property type="entry name" value="BK_channel_a"/>
    <property type="match status" value="1"/>
</dbReference>
<dbReference type="OMA" id="DVDMQHS"/>
<dbReference type="EMBL" id="KK583190">
    <property type="protein sequence ID" value="KDO34765.1"/>
    <property type="molecule type" value="Genomic_DNA"/>
</dbReference>
<keyword evidence="8" id="KW-0406">Ion transport</keyword>
<dbReference type="Gene3D" id="1.20.120.350">
    <property type="entry name" value="Voltage-gated potassium channels. Chain C"/>
    <property type="match status" value="1"/>
</dbReference>
<dbReference type="SUPFAM" id="SSF51735">
    <property type="entry name" value="NAD(P)-binding Rossmann-fold domains"/>
    <property type="match status" value="1"/>
</dbReference>
<keyword evidence="4 13" id="KW-0812">Transmembrane</keyword>
<evidence type="ECO:0000313" key="15">
    <source>
        <dbReference type="EMBL" id="KDO34765.1"/>
    </source>
</evidence>
<evidence type="ECO:0000256" key="13">
    <source>
        <dbReference type="SAM" id="Phobius"/>
    </source>
</evidence>
<keyword evidence="9 13" id="KW-0472">Membrane</keyword>